<dbReference type="PRINTS" id="PR00086">
    <property type="entry name" value="LLDHDRGNASE"/>
</dbReference>
<evidence type="ECO:0000256" key="6">
    <source>
        <dbReference type="ARBA" id="ARBA00049258"/>
    </source>
</evidence>
<dbReference type="PROSITE" id="PS51257">
    <property type="entry name" value="PROKAR_LIPOPROTEIN"/>
    <property type="match status" value="1"/>
</dbReference>
<dbReference type="FunFam" id="3.40.50.720:FF:000018">
    <property type="entry name" value="Malate dehydrogenase"/>
    <property type="match status" value="1"/>
</dbReference>
<evidence type="ECO:0000256" key="5">
    <source>
        <dbReference type="ARBA" id="ARBA00023027"/>
    </source>
</evidence>
<keyword evidence="13" id="KW-1185">Reference proteome</keyword>
<feature type="binding site" evidence="8">
    <location>
        <position position="52"/>
    </location>
    <ligand>
        <name>NAD(+)</name>
        <dbReference type="ChEBI" id="CHEBI:57540"/>
    </ligand>
</feature>
<evidence type="ECO:0000256" key="2">
    <source>
        <dbReference type="ARBA" id="ARBA00006054"/>
    </source>
</evidence>
<feature type="active site" description="Proton acceptor" evidence="7">
    <location>
        <position position="193"/>
    </location>
</feature>
<dbReference type="PIRSF" id="PIRSF000102">
    <property type="entry name" value="Lac_mal_DH"/>
    <property type="match status" value="1"/>
</dbReference>
<dbReference type="Gene3D" id="3.90.110.10">
    <property type="entry name" value="Lactate dehydrogenase/glycoside hydrolase, family 4, C-terminal"/>
    <property type="match status" value="1"/>
</dbReference>
<feature type="binding site" evidence="8">
    <location>
        <begin position="136"/>
        <end position="138"/>
    </location>
    <ligand>
        <name>NAD(+)</name>
        <dbReference type="ChEBI" id="CHEBI:57540"/>
    </ligand>
</feature>
<dbReference type="Gene3D" id="3.40.50.720">
    <property type="entry name" value="NAD(P)-binding Rossmann-like Domain"/>
    <property type="match status" value="1"/>
</dbReference>
<gene>
    <name evidence="12" type="ORF">CEUTPL_LOCUS3733</name>
</gene>
<evidence type="ECO:0000256" key="7">
    <source>
        <dbReference type="PIRSR" id="PIRSR000102-1"/>
    </source>
</evidence>
<evidence type="ECO:0000256" key="3">
    <source>
        <dbReference type="ARBA" id="ARBA00012967"/>
    </source>
</evidence>
<evidence type="ECO:0000259" key="10">
    <source>
        <dbReference type="Pfam" id="PF00056"/>
    </source>
</evidence>
<dbReference type="PANTHER" id="PTHR43128:SF16">
    <property type="entry name" value="L-LACTATE DEHYDROGENASE"/>
    <property type="match status" value="1"/>
</dbReference>
<dbReference type="InterPro" id="IPR018177">
    <property type="entry name" value="L-lactate_DH_AS"/>
</dbReference>
<comment type="pathway">
    <text evidence="1 9">Fermentation; pyruvate fermentation to lactate; (S)-lactate from pyruvate: step 1/1.</text>
</comment>
<dbReference type="InterPro" id="IPR011304">
    <property type="entry name" value="L-lactate_DH"/>
</dbReference>
<dbReference type="Pfam" id="PF02866">
    <property type="entry name" value="Ldh_1_C"/>
    <property type="match status" value="1"/>
</dbReference>
<dbReference type="InterPro" id="IPR001236">
    <property type="entry name" value="Lactate/malate_DH_N"/>
</dbReference>
<dbReference type="InterPro" id="IPR001557">
    <property type="entry name" value="L-lactate/malate_DH"/>
</dbReference>
<dbReference type="EC" id="1.1.1.27" evidence="3 9"/>
<dbReference type="CDD" id="cd05293">
    <property type="entry name" value="LDH_1"/>
    <property type="match status" value="1"/>
</dbReference>
<dbReference type="PROSITE" id="PS00064">
    <property type="entry name" value="L_LDH"/>
    <property type="match status" value="1"/>
</dbReference>
<comment type="catalytic activity">
    <reaction evidence="6 9">
        <text>(S)-lactate + NAD(+) = pyruvate + NADH + H(+)</text>
        <dbReference type="Rhea" id="RHEA:23444"/>
        <dbReference type="ChEBI" id="CHEBI:15361"/>
        <dbReference type="ChEBI" id="CHEBI:15378"/>
        <dbReference type="ChEBI" id="CHEBI:16651"/>
        <dbReference type="ChEBI" id="CHEBI:57540"/>
        <dbReference type="ChEBI" id="CHEBI:57945"/>
        <dbReference type="EC" id="1.1.1.27"/>
    </reaction>
</comment>
<organism evidence="12 13">
    <name type="scientific">Ceutorhynchus assimilis</name>
    <name type="common">cabbage seed weevil</name>
    <dbReference type="NCBI Taxonomy" id="467358"/>
    <lineage>
        <taxon>Eukaryota</taxon>
        <taxon>Metazoa</taxon>
        <taxon>Ecdysozoa</taxon>
        <taxon>Arthropoda</taxon>
        <taxon>Hexapoda</taxon>
        <taxon>Insecta</taxon>
        <taxon>Pterygota</taxon>
        <taxon>Neoptera</taxon>
        <taxon>Endopterygota</taxon>
        <taxon>Coleoptera</taxon>
        <taxon>Polyphaga</taxon>
        <taxon>Cucujiformia</taxon>
        <taxon>Curculionidae</taxon>
        <taxon>Ceutorhynchinae</taxon>
        <taxon>Ceutorhynchus</taxon>
    </lineage>
</organism>
<dbReference type="OrthoDB" id="5405561at2759"/>
<accession>A0A9N9MG63</accession>
<reference evidence="12" key="1">
    <citation type="submission" date="2022-01" db="EMBL/GenBank/DDBJ databases">
        <authorList>
            <person name="King R."/>
        </authorList>
    </citation>
    <scope>NUCLEOTIDE SEQUENCE</scope>
</reference>
<keyword evidence="5 8" id="KW-0520">NAD</keyword>
<evidence type="ECO:0000313" key="13">
    <source>
        <dbReference type="Proteomes" id="UP001152799"/>
    </source>
</evidence>
<feature type="domain" description="Lactate/malate dehydrogenase C-terminal" evidence="11">
    <location>
        <begin position="163"/>
        <end position="322"/>
    </location>
</feature>
<evidence type="ECO:0000256" key="1">
    <source>
        <dbReference type="ARBA" id="ARBA00004843"/>
    </source>
</evidence>
<dbReference type="AlphaFoldDB" id="A0A9N9MG63"/>
<feature type="domain" description="Lactate/malate dehydrogenase N-terminal" evidence="10">
    <location>
        <begin position="22"/>
        <end position="160"/>
    </location>
</feature>
<keyword evidence="4 9" id="KW-0560">Oxidoreductase</keyword>
<dbReference type="GO" id="GO:0006089">
    <property type="term" value="P:lactate metabolic process"/>
    <property type="evidence" value="ECO:0007669"/>
    <property type="project" value="TreeGrafter"/>
</dbReference>
<dbReference type="SUPFAM" id="SSF56327">
    <property type="entry name" value="LDH C-terminal domain-like"/>
    <property type="match status" value="1"/>
</dbReference>
<dbReference type="InterPro" id="IPR036291">
    <property type="entry name" value="NAD(P)-bd_dom_sf"/>
</dbReference>
<dbReference type="EMBL" id="OU892289">
    <property type="protein sequence ID" value="CAG9763063.1"/>
    <property type="molecule type" value="Genomic_DNA"/>
</dbReference>
<evidence type="ECO:0000256" key="4">
    <source>
        <dbReference type="ARBA" id="ARBA00023002"/>
    </source>
</evidence>
<dbReference type="GO" id="GO:0005737">
    <property type="term" value="C:cytoplasm"/>
    <property type="evidence" value="ECO:0007669"/>
    <property type="project" value="InterPro"/>
</dbReference>
<feature type="binding site" evidence="8">
    <location>
        <position position="113"/>
    </location>
    <ligand>
        <name>NAD(+)</name>
        <dbReference type="ChEBI" id="CHEBI:57540"/>
    </ligand>
</feature>
<dbReference type="Pfam" id="PF00056">
    <property type="entry name" value="Ldh_1_N"/>
    <property type="match status" value="1"/>
</dbReference>
<name>A0A9N9MG63_9CUCU</name>
<sequence length="332" mass="35740">MVDTKKALLSMISQPAEDSGNKVTVVGVGQVGMACAFSILSQGVSSEVVLVDVMADKLKGEMMDLQHGALFLKNAKILASTDYAITAGSKLCIITAGVRQKEGESRLDLVQRNTDVLKNIIPKLVEYSPDTILLVVSNPVDILTYVAWKLSGLPKHRVIGSGTNLDTSRFRFLVSQKLGVAPGSVHGWIIGEHGDSSVAIWSGVNVAGVRLREINPAIGTEQDTENWKDIHKQVINSAYDVIRLKGYTSWAIGLSVASLASSILRNSNNVHAVSTYVKGMHGVQEEVYLSVPAVIGTHGISHTVTQTLSKDEIFSLQSSATKMSVVQNKLEF</sequence>
<dbReference type="SUPFAM" id="SSF51735">
    <property type="entry name" value="NAD(P)-binding Rossmann-fold domains"/>
    <property type="match status" value="1"/>
</dbReference>
<dbReference type="HAMAP" id="MF_00488">
    <property type="entry name" value="Lactate_dehydrog"/>
    <property type="match status" value="1"/>
</dbReference>
<feature type="binding site" evidence="8">
    <location>
        <begin position="27"/>
        <end position="32"/>
    </location>
    <ligand>
        <name>NAD(+)</name>
        <dbReference type="ChEBI" id="CHEBI:57540"/>
    </ligand>
</feature>
<dbReference type="PANTHER" id="PTHR43128">
    <property type="entry name" value="L-2-HYDROXYCARBOXYLATE DEHYDROGENASE (NAD(P)(+))"/>
    <property type="match status" value="1"/>
</dbReference>
<evidence type="ECO:0000313" key="12">
    <source>
        <dbReference type="EMBL" id="CAG9763063.1"/>
    </source>
</evidence>
<dbReference type="NCBIfam" id="TIGR01771">
    <property type="entry name" value="L-LDH-NAD"/>
    <property type="match status" value="1"/>
</dbReference>
<evidence type="ECO:0000259" key="11">
    <source>
        <dbReference type="Pfam" id="PF02866"/>
    </source>
</evidence>
<dbReference type="InterPro" id="IPR022383">
    <property type="entry name" value="Lactate/malate_DH_C"/>
</dbReference>
<dbReference type="InterPro" id="IPR015955">
    <property type="entry name" value="Lactate_DH/Glyco_Ohase_4_C"/>
</dbReference>
<comment type="similarity">
    <text evidence="2">Belongs to the LDH/MDH superfamily. LDH family.</text>
</comment>
<proteinExistence type="inferred from homology"/>
<dbReference type="NCBIfam" id="NF000824">
    <property type="entry name" value="PRK00066.1"/>
    <property type="match status" value="1"/>
</dbReference>
<evidence type="ECO:0000256" key="9">
    <source>
        <dbReference type="RuleBase" id="RU000496"/>
    </source>
</evidence>
<evidence type="ECO:0000256" key="8">
    <source>
        <dbReference type="PIRSR" id="PIRSR000102-3"/>
    </source>
</evidence>
<dbReference type="GO" id="GO:0004459">
    <property type="term" value="F:L-lactate dehydrogenase (NAD+) activity"/>
    <property type="evidence" value="ECO:0007669"/>
    <property type="project" value="UniProtKB-EC"/>
</dbReference>
<dbReference type="Proteomes" id="UP001152799">
    <property type="component" value="Chromosome 13"/>
</dbReference>
<protein>
    <recommendedName>
        <fullName evidence="3 9">L-lactate dehydrogenase</fullName>
        <ecNumber evidence="3 9">1.1.1.27</ecNumber>
    </recommendedName>
</protein>